<dbReference type="InterPro" id="IPR036390">
    <property type="entry name" value="WH_DNA-bd_sf"/>
</dbReference>
<dbReference type="InterPro" id="IPR000524">
    <property type="entry name" value="Tscrpt_reg_HTH_GntR"/>
</dbReference>
<dbReference type="EMBL" id="JAIGNO010000002">
    <property type="protein sequence ID" value="MBX7481687.1"/>
    <property type="molecule type" value="Genomic_DNA"/>
</dbReference>
<gene>
    <name evidence="5" type="ORF">K3174_04035</name>
</gene>
<dbReference type="PROSITE" id="PS50949">
    <property type="entry name" value="HTH_GNTR"/>
    <property type="match status" value="1"/>
</dbReference>
<dbReference type="CDD" id="cd07377">
    <property type="entry name" value="WHTH_GntR"/>
    <property type="match status" value="1"/>
</dbReference>
<dbReference type="SMART" id="SM00345">
    <property type="entry name" value="HTH_GNTR"/>
    <property type="match status" value="1"/>
</dbReference>
<comment type="caution">
    <text evidence="5">The sequence shown here is derived from an EMBL/GenBank/DDBJ whole genome shotgun (WGS) entry which is preliminary data.</text>
</comment>
<keyword evidence="3" id="KW-0804">Transcription</keyword>
<dbReference type="RefSeq" id="WP_221555810.1">
    <property type="nucleotide sequence ID" value="NZ_JAIGNO010000002.1"/>
</dbReference>
<dbReference type="Proteomes" id="UP000755104">
    <property type="component" value="Unassembled WGS sequence"/>
</dbReference>
<name>A0ABS7J2X8_9SPHN</name>
<keyword evidence="2" id="KW-0238">DNA-binding</keyword>
<evidence type="ECO:0000259" key="4">
    <source>
        <dbReference type="PROSITE" id="PS50949"/>
    </source>
</evidence>
<feature type="domain" description="HTH gntR-type" evidence="4">
    <location>
        <begin position="4"/>
        <end position="71"/>
    </location>
</feature>
<keyword evidence="6" id="KW-1185">Reference proteome</keyword>
<sequence length="196" mass="21663">MSPAHVLEPTYERLKRELMSGRWPQETRLEAQKIAEDYGVSATPVRDCLNRLTGEGLVVMRPGEGYRVPRLTEKAARDMLALHHMLVMHALAAQPSDPFEPGDPDDEADYAGSVNALFGELARRSDNGALVYVVWALGERLHSLRTIEPAVIEDAESELARLREACIEQDADLAKAVAAFHDRRLDQIAALVAALP</sequence>
<dbReference type="Pfam" id="PF00392">
    <property type="entry name" value="GntR"/>
    <property type="match status" value="1"/>
</dbReference>
<dbReference type="InterPro" id="IPR036388">
    <property type="entry name" value="WH-like_DNA-bd_sf"/>
</dbReference>
<accession>A0ABS7J2X8</accession>
<protein>
    <submittedName>
        <fullName evidence="5">GntR family transcriptional regulator</fullName>
    </submittedName>
</protein>
<evidence type="ECO:0000256" key="2">
    <source>
        <dbReference type="ARBA" id="ARBA00023125"/>
    </source>
</evidence>
<reference evidence="5 6" key="1">
    <citation type="submission" date="2021-08" db="EMBL/GenBank/DDBJ databases">
        <title>Comparative Genomics Analysis of the Genus Qipengyuania Reveals Extensive Genetic Diversity and Metabolic Versatility, Including the Description of Fifteen Novel Species.</title>
        <authorList>
            <person name="Liu Y."/>
        </authorList>
    </citation>
    <scope>NUCLEOTIDE SEQUENCE [LARGE SCALE GENOMIC DNA]</scope>
    <source>
        <strain evidence="5 6">6D47A</strain>
    </source>
</reference>
<dbReference type="PANTHER" id="PTHR43537:SF24">
    <property type="entry name" value="GLUCONATE OPERON TRANSCRIPTIONAL REPRESSOR"/>
    <property type="match status" value="1"/>
</dbReference>
<dbReference type="SUPFAM" id="SSF46785">
    <property type="entry name" value="Winged helix' DNA-binding domain"/>
    <property type="match status" value="1"/>
</dbReference>
<keyword evidence="1" id="KW-0805">Transcription regulation</keyword>
<dbReference type="PANTHER" id="PTHR43537">
    <property type="entry name" value="TRANSCRIPTIONAL REGULATOR, GNTR FAMILY"/>
    <property type="match status" value="1"/>
</dbReference>
<evidence type="ECO:0000256" key="3">
    <source>
        <dbReference type="ARBA" id="ARBA00023163"/>
    </source>
</evidence>
<organism evidence="5 6">
    <name type="scientific">Qipengyuania qiaonensis</name>
    <dbReference type="NCBI Taxonomy" id="2867240"/>
    <lineage>
        <taxon>Bacteria</taxon>
        <taxon>Pseudomonadati</taxon>
        <taxon>Pseudomonadota</taxon>
        <taxon>Alphaproteobacteria</taxon>
        <taxon>Sphingomonadales</taxon>
        <taxon>Erythrobacteraceae</taxon>
        <taxon>Qipengyuania</taxon>
    </lineage>
</organism>
<proteinExistence type="predicted"/>
<evidence type="ECO:0000313" key="5">
    <source>
        <dbReference type="EMBL" id="MBX7481687.1"/>
    </source>
</evidence>
<evidence type="ECO:0000313" key="6">
    <source>
        <dbReference type="Proteomes" id="UP000755104"/>
    </source>
</evidence>
<evidence type="ECO:0000256" key="1">
    <source>
        <dbReference type="ARBA" id="ARBA00023015"/>
    </source>
</evidence>
<dbReference type="Gene3D" id="1.10.10.10">
    <property type="entry name" value="Winged helix-like DNA-binding domain superfamily/Winged helix DNA-binding domain"/>
    <property type="match status" value="1"/>
</dbReference>